<accession>K8EWG5</accession>
<dbReference type="HOGENOM" id="CLU_2786246_0_0_9"/>
<reference evidence="2" key="1">
    <citation type="journal article" date="2013" name="Genome Announc.">
        <title>Complete Chromosome Sequence of Carnobacterium maltaromaticum LMA 28.</title>
        <authorList>
            <person name="Cailliez-Grimal C."/>
            <person name="Chaillou S."/>
            <person name="Anba-Mondoloni J."/>
            <person name="Loux V."/>
            <person name="Afzal M.I."/>
            <person name="Rahman A."/>
            <person name="Kergourlay G."/>
            <person name="Champomier-Verges M.C."/>
            <person name="Zagorec M."/>
            <person name="Dalgaard P."/>
            <person name="Leisner J.J."/>
            <person name="Prevost H."/>
            <person name="Revol-Junelles A.M."/>
            <person name="Borges F."/>
        </authorList>
    </citation>
    <scope>NUCLEOTIDE SEQUENCE</scope>
    <source>
        <strain evidence="2">LMA28</strain>
    </source>
</reference>
<gene>
    <name evidence="1" type="ORF">BN424_3651</name>
</gene>
<dbReference type="EMBL" id="HE999757">
    <property type="protein sequence ID" value="CCO13056.2"/>
    <property type="molecule type" value="Genomic_DNA"/>
</dbReference>
<name>K8EWG5_CARML</name>
<dbReference type="AlphaFoldDB" id="K8EWG5"/>
<dbReference type="STRING" id="1234679.BN424_3651"/>
<dbReference type="Proteomes" id="UP000000212">
    <property type="component" value="Chromosome"/>
</dbReference>
<evidence type="ECO:0000313" key="1">
    <source>
        <dbReference type="EMBL" id="CCO13056.2"/>
    </source>
</evidence>
<organism evidence="1 2">
    <name type="scientific">Carnobacterium maltaromaticum LMA28</name>
    <dbReference type="NCBI Taxonomy" id="1234679"/>
    <lineage>
        <taxon>Bacteria</taxon>
        <taxon>Bacillati</taxon>
        <taxon>Bacillota</taxon>
        <taxon>Bacilli</taxon>
        <taxon>Lactobacillales</taxon>
        <taxon>Carnobacteriaceae</taxon>
        <taxon>Carnobacterium</taxon>
    </lineage>
</organism>
<sequence length="68" mass="7536">MQVSLLTHEWCQDSGLSVSQAKKNLKDAFTSHAGKKLQTDMGTLVTSVADSVEDMKTFKQSFKASNWI</sequence>
<keyword evidence="2" id="KW-1185">Reference proteome</keyword>
<dbReference type="KEGG" id="cml:BN424_3651"/>
<proteinExistence type="predicted"/>
<evidence type="ECO:0000313" key="2">
    <source>
        <dbReference type="Proteomes" id="UP000000212"/>
    </source>
</evidence>
<protein>
    <submittedName>
        <fullName evidence="1">Uncharacterized protein</fullName>
    </submittedName>
</protein>